<gene>
    <name evidence="5" type="ORF">F0U44_06110</name>
</gene>
<evidence type="ECO:0000259" key="4">
    <source>
        <dbReference type="Pfam" id="PF19328"/>
    </source>
</evidence>
<evidence type="ECO:0000313" key="5">
    <source>
        <dbReference type="EMBL" id="KAA1421840.1"/>
    </source>
</evidence>
<name>A0A5B1LQ78_9ACTN</name>
<keyword evidence="6" id="KW-1185">Reference proteome</keyword>
<dbReference type="Pfam" id="PF01113">
    <property type="entry name" value="DapB_N"/>
    <property type="match status" value="1"/>
</dbReference>
<dbReference type="InterPro" id="IPR045760">
    <property type="entry name" value="DAP_DH_C"/>
</dbReference>
<dbReference type="RefSeq" id="WP_149727301.1">
    <property type="nucleotide sequence ID" value="NZ_VUJV01000001.1"/>
</dbReference>
<dbReference type="InterPro" id="IPR036291">
    <property type="entry name" value="NAD(P)-bd_dom_sf"/>
</dbReference>
<dbReference type="Proteomes" id="UP000325003">
    <property type="component" value="Unassembled WGS sequence"/>
</dbReference>
<dbReference type="GO" id="GO:0008839">
    <property type="term" value="F:4-hydroxy-tetrahydrodipicolinate reductase"/>
    <property type="evidence" value="ECO:0007669"/>
    <property type="project" value="InterPro"/>
</dbReference>
<dbReference type="GO" id="GO:0009089">
    <property type="term" value="P:lysine biosynthetic process via diaminopimelate"/>
    <property type="evidence" value="ECO:0007669"/>
    <property type="project" value="InterPro"/>
</dbReference>
<comment type="caution">
    <text evidence="5">The sequence shown here is derived from an EMBL/GenBank/DDBJ whole genome shotgun (WGS) entry which is preliminary data.</text>
</comment>
<dbReference type="Gene3D" id="3.40.50.720">
    <property type="entry name" value="NAD(P)-binding Rossmann-like Domain"/>
    <property type="match status" value="1"/>
</dbReference>
<feature type="domain" description="Dihydrodipicolinate reductase N-terminal" evidence="3">
    <location>
        <begin position="15"/>
        <end position="78"/>
    </location>
</feature>
<feature type="domain" description="2,4-diaminopentanoate dehydrogenase C-terminal" evidence="4">
    <location>
        <begin position="143"/>
        <end position="347"/>
    </location>
</feature>
<organism evidence="5 6">
    <name type="scientific">Nocardioides humilatus</name>
    <dbReference type="NCBI Taxonomy" id="2607660"/>
    <lineage>
        <taxon>Bacteria</taxon>
        <taxon>Bacillati</taxon>
        <taxon>Actinomycetota</taxon>
        <taxon>Actinomycetes</taxon>
        <taxon>Propionibacteriales</taxon>
        <taxon>Nocardioidaceae</taxon>
        <taxon>Nocardioides</taxon>
    </lineage>
</organism>
<dbReference type="CDD" id="cd24146">
    <property type="entry name" value="nat-AmDH_N_like"/>
    <property type="match status" value="1"/>
</dbReference>
<dbReference type="SUPFAM" id="SSF51735">
    <property type="entry name" value="NAD(P)-binding Rossmann-fold domains"/>
    <property type="match status" value="1"/>
</dbReference>
<protein>
    <submittedName>
        <fullName evidence="5">Dihydrodipicolinate reductase</fullName>
    </submittedName>
</protein>
<proteinExistence type="predicted"/>
<keyword evidence="2" id="KW-0560">Oxidoreductase</keyword>
<dbReference type="AlphaFoldDB" id="A0A5B1LQ78"/>
<keyword evidence="1" id="KW-0521">NADP</keyword>
<dbReference type="EMBL" id="VUJV01000001">
    <property type="protein sequence ID" value="KAA1421840.1"/>
    <property type="molecule type" value="Genomic_DNA"/>
</dbReference>
<dbReference type="Pfam" id="PF19328">
    <property type="entry name" value="DAP_DH_C"/>
    <property type="match status" value="1"/>
</dbReference>
<sequence length="355" mass="38008">MTESQRPPYRVVQWATGGVGKAAIEGVLAHPELELVGCWVHSADKAGRDVGELIGTDPIGVTATDDKDAILALDADCVLYAPLLPDPAEVEALLRSGKNVVTPVGWFYPMPGEDRMSRAAEEAGVTLHGTGIDPGGITELVPLVLSSLTAKVTHVRVEEFSDIRTYNAPDVVRHIMLFGGTPEAAMSGPMIGLLTGGFTQSIRMLLDGLGFPAAEVRTDQAVAVATEPLDTPIGIIEPGQVAAQRFAWEAVIDGEVVARLAVNWLMGEEHLDPAWEFGAEGERYEVEITGDPSTFTTIRGFQPPTPEEGWIRNPGIVATANHVVSSVPYVCEARPGHLSYLDLPLIAGRAHPRFR</sequence>
<reference evidence="5 6" key="1">
    <citation type="submission" date="2019-09" db="EMBL/GenBank/DDBJ databases">
        <title>Nocardioides panacisoli sp. nov., isolated from the soil of a ginseng field.</title>
        <authorList>
            <person name="Cho C."/>
        </authorList>
    </citation>
    <scope>NUCLEOTIDE SEQUENCE [LARGE SCALE GENOMIC DNA]</scope>
    <source>
        <strain evidence="5 6">BN130099</strain>
    </source>
</reference>
<evidence type="ECO:0000259" key="3">
    <source>
        <dbReference type="Pfam" id="PF01113"/>
    </source>
</evidence>
<reference evidence="5 6" key="2">
    <citation type="submission" date="2019-09" db="EMBL/GenBank/DDBJ databases">
        <authorList>
            <person name="Jin C."/>
        </authorList>
    </citation>
    <scope>NUCLEOTIDE SEQUENCE [LARGE SCALE GENOMIC DNA]</scope>
    <source>
        <strain evidence="5 6">BN130099</strain>
    </source>
</reference>
<evidence type="ECO:0000256" key="1">
    <source>
        <dbReference type="ARBA" id="ARBA00022857"/>
    </source>
</evidence>
<dbReference type="InterPro" id="IPR000846">
    <property type="entry name" value="DapB_N"/>
</dbReference>
<evidence type="ECO:0000313" key="6">
    <source>
        <dbReference type="Proteomes" id="UP000325003"/>
    </source>
</evidence>
<accession>A0A5B1LQ78</accession>
<evidence type="ECO:0000256" key="2">
    <source>
        <dbReference type="ARBA" id="ARBA00023002"/>
    </source>
</evidence>